<evidence type="ECO:0000313" key="2">
    <source>
        <dbReference type="EMBL" id="CAF1102186.1"/>
    </source>
</evidence>
<comment type="caution">
    <text evidence="2">The sequence shown here is derived from an EMBL/GenBank/DDBJ whole genome shotgun (WGS) entry which is preliminary data.</text>
</comment>
<evidence type="ECO:0000313" key="3">
    <source>
        <dbReference type="EMBL" id="CAF4147317.1"/>
    </source>
</evidence>
<protein>
    <submittedName>
        <fullName evidence="2">Uncharacterized protein</fullName>
    </submittedName>
</protein>
<dbReference type="AlphaFoldDB" id="A0A814P3A4"/>
<organism evidence="2 4">
    <name type="scientific">Rotaria sordida</name>
    <dbReference type="NCBI Taxonomy" id="392033"/>
    <lineage>
        <taxon>Eukaryota</taxon>
        <taxon>Metazoa</taxon>
        <taxon>Spiralia</taxon>
        <taxon>Gnathifera</taxon>
        <taxon>Rotifera</taxon>
        <taxon>Eurotatoria</taxon>
        <taxon>Bdelloidea</taxon>
        <taxon>Philodinida</taxon>
        <taxon>Philodinidae</taxon>
        <taxon>Rotaria</taxon>
    </lineage>
</organism>
<name>A0A814P3A4_9BILA</name>
<dbReference type="Proteomes" id="UP000663864">
    <property type="component" value="Unassembled WGS sequence"/>
</dbReference>
<evidence type="ECO:0000256" key="1">
    <source>
        <dbReference type="SAM" id="MobiDB-lite"/>
    </source>
</evidence>
<proteinExistence type="predicted"/>
<sequence>MLFRCNHLMNEPHYIAPEVAQQISTEAMNLLKPVSNFSTTKNPTGINATTINPAGTNVTTINPTETNATKNPTGTNATATSKNSGSKSSSFTINNLIIKQTGSNCGPVIHSFVGGFNCNQPTANVSNAQEPHKSDEVHKDPPNTFTAQCTAAATTTTTAALTTVPSFLLGIPATITAASTTATTEFSFPTSSTTTRTIGFVAPRTSTASTCTPTLSSMPTLTTAATTTSVPTISTGNLYTTETLGSTSIIHKPTESSDPMDQLLSQLNDLVEYSM</sequence>
<dbReference type="Proteomes" id="UP000663836">
    <property type="component" value="Unassembled WGS sequence"/>
</dbReference>
<reference evidence="2" key="1">
    <citation type="submission" date="2021-02" db="EMBL/GenBank/DDBJ databases">
        <authorList>
            <person name="Nowell W R."/>
        </authorList>
    </citation>
    <scope>NUCLEOTIDE SEQUENCE</scope>
</reference>
<feature type="region of interest" description="Disordered" evidence="1">
    <location>
        <begin position="45"/>
        <end position="89"/>
    </location>
</feature>
<dbReference type="EMBL" id="CAJNOT010000886">
    <property type="protein sequence ID" value="CAF1102186.1"/>
    <property type="molecule type" value="Genomic_DNA"/>
</dbReference>
<feature type="compositionally biased region" description="Polar residues" evidence="1">
    <location>
        <begin position="45"/>
        <end position="80"/>
    </location>
</feature>
<gene>
    <name evidence="3" type="ORF">JBS370_LOCUS33804</name>
    <name evidence="2" type="ORF">ZHD862_LOCUS17659</name>
</gene>
<accession>A0A814P3A4</accession>
<dbReference type="EMBL" id="CAJOBD010010107">
    <property type="protein sequence ID" value="CAF4147317.1"/>
    <property type="molecule type" value="Genomic_DNA"/>
</dbReference>
<evidence type="ECO:0000313" key="4">
    <source>
        <dbReference type="Proteomes" id="UP000663864"/>
    </source>
</evidence>